<keyword evidence="7" id="KW-1185">Reference proteome</keyword>
<feature type="compositionally biased region" description="Basic residues" evidence="2">
    <location>
        <begin position="1203"/>
        <end position="1213"/>
    </location>
</feature>
<organism evidence="6 7">
    <name type="scientific">Albula goreensis</name>
    <dbReference type="NCBI Taxonomy" id="1534307"/>
    <lineage>
        <taxon>Eukaryota</taxon>
        <taxon>Metazoa</taxon>
        <taxon>Chordata</taxon>
        <taxon>Craniata</taxon>
        <taxon>Vertebrata</taxon>
        <taxon>Euteleostomi</taxon>
        <taxon>Actinopterygii</taxon>
        <taxon>Neopterygii</taxon>
        <taxon>Teleostei</taxon>
        <taxon>Albuliformes</taxon>
        <taxon>Albulidae</taxon>
        <taxon>Albula</taxon>
    </lineage>
</organism>
<sequence length="1708" mass="190553">MISDSPEELIPLPAENAPLNTWTDEETGDDEAGEEGFRDDNTSFSNPEDEFSEFDSSSTSCDEMEADLIGDRTKKNYAERARIFKLRRNLDQLDSFYKQKEHDVLKAREELKACRLNITELEKQRDQVERDIEQQKEADNTAAVFRLRAQHKRLCVELQGEEELELLITQALKEHELELCQVEVEQGRFFQLRQEVEQGEQDLEASQARRAACRLEQEDAVARGVRIRRQQEKRKQMNLVKEEKARRRKAVEEAQASHLRASVHFKQTISRIRQKEAERELQRQVMMERRMQAVLSLKSSIASTQEKLRAKQARRKACLLRQKEEERQTMEPQLAKDRNTTTYDHRQKQSRISQKKEVFEDQQKSRKLDITSRLSVEESSLKKNMKHHSQLLTPTPPSYKKTLGLEKSAENFLQCQDEEGAPEKPQGLKPRERHTPSSESDEDSQSSEDSFTGHPTGCTGKGGSEDEYEKDEESLALPEFVGLWDLKHRDYKDLQDDEVSISKEKREELPVGMGKHQNALLRTKAQGKEFKGCPFVSKPELIHFKDFEVGKTYKKKVTLTNVTYSTNYCRLLGVSEHLKDFITIHFEPPGPMSAGMACDMMATFKPMINQDLDGEVKFLSAAGPFCVPLKCIIKKCVVAVDSSLIDFGTHVVGETISRTITLTNQGAVGTHFTLVPSACSEPQQILSKPSSVGAQVMPQDSGSPEAVWDGPESSVQQESGECRSGEETQDCSTGTDCTSTRHNQSGTSLEKCPTPVTQDLTGPEGSSESASSDQNGEEMLESSKEESLDCSDIKAGQVREGEIGPFSSIKLQIIFTPTIPGEAKMDFHIKFSNPNSPPIPITVRGLGISVPVWVAQPNIDLKICMYDRLYQDSIIVQSRSSTALRLTFEVCKELRNHMEVLPKTGYIQSQSSFNAQLKFLPRSSLPVDAERFFDEETGVLEVPMSIQVADQVRPVPFTLHAIITNSDLEFDRTEVDFGHCSVFESVKTSILLTNHSLLPQDFGFVGIPEFIDVQPNDGFGTLLPLETLELDIVFSARQTGEYTFQLNCKSGINRDFKLSCRAVGVRPPLELSHSLVQFRGTALGDVSTAVLHVVNSHTSHNRFTHPVPRIGKGAISPVGPKLFEFALPDNSDITLTPSTGRVLPGQKCLVQVSFRPTVSDEAIREEAVRLLCQAEELRVQELERTDKQREPDNTKDTQSEVRKGKKQQPRRSSAKLVQREKGSKASLSPKISSPFRPPQPADIQQGSDEFASGKASLLRSFSKRFSSYIIPCFVSSDDAVEHTPSKDPLFSPYNTLYLELHCPAIRPTMVVVSNNGRTTINFNQVAVGQRVVQKVTVQNISLESLELRSSLLDLNGPFMLLNPLRPLKPQATYTILVSFTPTQGKKYRETVDIISTKMTLRLTLCGTGIDPVITCSHEGKVMNFGYILEKESTSQVFQLQNTSSLQVRFRVLLDSLSPSKHQEQQALPAFLASGTKPQSAVGTQNYSGLSVFSVVPIEGTIPSGKTQDVTVTFQPDHQSLNYSDRLTVELRNKQTVCVFELKGAACLHTMFLCGGDPLGVPVESLANLTPSIGPEFAADSEKPPQPVLLTLRSIYSESGVLPAVRELEVGCIRCSLPVAKKNVEFSWDSLQALQQRGFSVEPAKGAVEPGTKRSITVTWAPPSGFSPNEVMRVSTQLTLKGDETEVYSITLLAMAVKGPQLDQLAQTY</sequence>
<dbReference type="InterPro" id="IPR013783">
    <property type="entry name" value="Ig-like_fold"/>
</dbReference>
<feature type="domain" description="CFAP74 second Ig-like" evidence="3">
    <location>
        <begin position="639"/>
        <end position="850"/>
    </location>
</feature>
<feature type="compositionally biased region" description="Acidic residues" evidence="2">
    <location>
        <begin position="23"/>
        <end position="34"/>
    </location>
</feature>
<dbReference type="Proteomes" id="UP000829720">
    <property type="component" value="Unassembled WGS sequence"/>
</dbReference>
<dbReference type="OrthoDB" id="545169at2759"/>
<feature type="domain" description="CFAP74 third Ig-like" evidence="4">
    <location>
        <begin position="852"/>
        <end position="964"/>
    </location>
</feature>
<evidence type="ECO:0000259" key="3">
    <source>
        <dbReference type="Pfam" id="PF24770"/>
    </source>
</evidence>
<protein>
    <recommendedName>
        <fullName evidence="8">Cilia- and flagella-associated protein 74</fullName>
    </recommendedName>
</protein>
<dbReference type="InterPro" id="IPR056307">
    <property type="entry name" value="Ig-CFAP74_3rd"/>
</dbReference>
<feature type="compositionally biased region" description="Basic and acidic residues" evidence="2">
    <location>
        <begin position="354"/>
        <end position="381"/>
    </location>
</feature>
<reference evidence="6" key="1">
    <citation type="submission" date="2021-01" db="EMBL/GenBank/DDBJ databases">
        <authorList>
            <person name="Zahm M."/>
            <person name="Roques C."/>
            <person name="Cabau C."/>
            <person name="Klopp C."/>
            <person name="Donnadieu C."/>
            <person name="Jouanno E."/>
            <person name="Lampietro C."/>
            <person name="Louis A."/>
            <person name="Herpin A."/>
            <person name="Echchiki A."/>
            <person name="Berthelot C."/>
            <person name="Parey E."/>
            <person name="Roest-Crollius H."/>
            <person name="Braasch I."/>
            <person name="Postlethwait J."/>
            <person name="Bobe J."/>
            <person name="Montfort J."/>
            <person name="Bouchez O."/>
            <person name="Begum T."/>
            <person name="Mejri S."/>
            <person name="Adams A."/>
            <person name="Chen W.-J."/>
            <person name="Guiguen Y."/>
        </authorList>
    </citation>
    <scope>NUCLEOTIDE SEQUENCE</scope>
    <source>
        <tissue evidence="6">Blood</tissue>
    </source>
</reference>
<feature type="coiled-coil region" evidence="1">
    <location>
        <begin position="104"/>
        <end position="141"/>
    </location>
</feature>
<evidence type="ECO:0000256" key="2">
    <source>
        <dbReference type="SAM" id="MobiDB-lite"/>
    </source>
</evidence>
<feature type="domain" description="CFAP74 fourth Ig-like" evidence="5">
    <location>
        <begin position="970"/>
        <end position="1064"/>
    </location>
</feature>
<evidence type="ECO:0000313" key="7">
    <source>
        <dbReference type="Proteomes" id="UP000829720"/>
    </source>
</evidence>
<dbReference type="Pfam" id="PF24770">
    <property type="entry name" value="Ig-CFAP74_2"/>
    <property type="match status" value="1"/>
</dbReference>
<dbReference type="EMBL" id="JAERUA010000012">
    <property type="protein sequence ID" value="KAI1892589.1"/>
    <property type="molecule type" value="Genomic_DNA"/>
</dbReference>
<comment type="caution">
    <text evidence="6">The sequence shown here is derived from an EMBL/GenBank/DDBJ whole genome shotgun (WGS) entry which is preliminary data.</text>
</comment>
<feature type="region of interest" description="Disordered" evidence="2">
    <location>
        <begin position="1182"/>
        <end position="1248"/>
    </location>
</feature>
<gene>
    <name evidence="6" type="ORF">AGOR_G00135140</name>
</gene>
<name>A0A8T3D4L3_9TELE</name>
<feature type="compositionally biased region" description="Basic and acidic residues" evidence="2">
    <location>
        <begin position="321"/>
        <end position="347"/>
    </location>
</feature>
<evidence type="ECO:0000259" key="5">
    <source>
        <dbReference type="Pfam" id="PF24798"/>
    </source>
</evidence>
<feature type="compositionally biased region" description="Basic and acidic residues" evidence="2">
    <location>
        <begin position="1182"/>
        <end position="1202"/>
    </location>
</feature>
<feature type="region of interest" description="Disordered" evidence="2">
    <location>
        <begin position="1"/>
        <end position="63"/>
    </location>
</feature>
<dbReference type="InterPro" id="IPR056306">
    <property type="entry name" value="Ig-CFAP74_2nd"/>
</dbReference>
<dbReference type="InterPro" id="IPR056310">
    <property type="entry name" value="Ig-CFAP74_4th"/>
</dbReference>
<evidence type="ECO:0000256" key="1">
    <source>
        <dbReference type="SAM" id="Coils"/>
    </source>
</evidence>
<dbReference type="PANTHER" id="PTHR22538:SF0">
    <property type="entry name" value="CILIA- AND FLAGELLA-ASSOCIATED PROTEIN 74"/>
    <property type="match status" value="1"/>
</dbReference>
<evidence type="ECO:0000313" key="6">
    <source>
        <dbReference type="EMBL" id="KAI1892589.1"/>
    </source>
</evidence>
<feature type="compositionally biased region" description="Polar residues" evidence="2">
    <location>
        <begin position="685"/>
        <end position="702"/>
    </location>
</feature>
<keyword evidence="1" id="KW-0175">Coiled coil</keyword>
<proteinExistence type="predicted"/>
<feature type="region of interest" description="Disordered" evidence="2">
    <location>
        <begin position="320"/>
        <end position="472"/>
    </location>
</feature>
<dbReference type="Pfam" id="PF24778">
    <property type="entry name" value="Ig-CFAP74_3rd"/>
    <property type="match status" value="1"/>
</dbReference>
<accession>A0A8T3D4L3</accession>
<dbReference type="Pfam" id="PF24798">
    <property type="entry name" value="Ig-CFAP74_4th"/>
    <property type="match status" value="1"/>
</dbReference>
<evidence type="ECO:0008006" key="8">
    <source>
        <dbReference type="Google" id="ProtNLM"/>
    </source>
</evidence>
<evidence type="ECO:0000259" key="4">
    <source>
        <dbReference type="Pfam" id="PF24778"/>
    </source>
</evidence>
<feature type="compositionally biased region" description="Polar residues" evidence="2">
    <location>
        <begin position="755"/>
        <end position="774"/>
    </location>
</feature>
<dbReference type="Gene3D" id="2.60.40.10">
    <property type="entry name" value="Immunoglobulins"/>
    <property type="match status" value="5"/>
</dbReference>
<feature type="compositionally biased region" description="Polar residues" evidence="2">
    <location>
        <begin position="730"/>
        <end position="748"/>
    </location>
</feature>
<dbReference type="PANTHER" id="PTHR22538">
    <property type="entry name" value="CILIA- AND FLAGELLA-ASSOCIATED PROTEIN 74"/>
    <property type="match status" value="1"/>
</dbReference>
<feature type="region of interest" description="Disordered" evidence="2">
    <location>
        <begin position="685"/>
        <end position="790"/>
    </location>
</feature>
<dbReference type="Pfam" id="PF24771">
    <property type="entry name" value="Ig_CFAP74_1st"/>
    <property type="match status" value="1"/>
</dbReference>